<dbReference type="PANTHER" id="PTHR10916">
    <property type="entry name" value="60S RIBOSOMAL PROTEIN L35/50S RIBOSOMAL PROTEIN L29"/>
    <property type="match status" value="1"/>
</dbReference>
<reference evidence="6" key="1">
    <citation type="submission" date="2019-10" db="EMBL/GenBank/DDBJ databases">
        <title>Whole Genome Sequencing and Characterization of Texas Phoenix Palm Decline Phytoplasma Belongs to Lethal Yellowing (16SrIV) Group.</title>
        <authorList>
            <person name="Bao M."/>
        </authorList>
    </citation>
    <scope>NUCLEOTIDE SEQUENCE [LARGE SCALE GENOMIC DNA]</scope>
    <source>
        <strain evidence="6">ACPD</strain>
    </source>
</reference>
<gene>
    <name evidence="5 6" type="primary">rpmC</name>
    <name evidence="6" type="ORF">FEF22_001255</name>
</gene>
<dbReference type="InterPro" id="IPR001854">
    <property type="entry name" value="Ribosomal_uL29"/>
</dbReference>
<evidence type="ECO:0000313" key="6">
    <source>
        <dbReference type="EMBL" id="MBP3059411.1"/>
    </source>
</evidence>
<dbReference type="InterPro" id="IPR036049">
    <property type="entry name" value="Ribosomal_uL29_sf"/>
</dbReference>
<comment type="caution">
    <text evidence="6">The sequence shown here is derived from an EMBL/GenBank/DDBJ whole genome shotgun (WGS) entry which is preliminary data.</text>
</comment>
<dbReference type="InterPro" id="IPR050063">
    <property type="entry name" value="Ribosomal_protein_uL29"/>
</dbReference>
<dbReference type="HAMAP" id="MF_00374">
    <property type="entry name" value="Ribosomal_uL29"/>
    <property type="match status" value="1"/>
</dbReference>
<dbReference type="Gene3D" id="1.10.287.310">
    <property type="match status" value="1"/>
</dbReference>
<dbReference type="PANTHER" id="PTHR10916:SF0">
    <property type="entry name" value="LARGE RIBOSOMAL SUBUNIT PROTEIN UL29C"/>
    <property type="match status" value="1"/>
</dbReference>
<dbReference type="RefSeq" id="WP_138107913.1">
    <property type="nucleotide sequence ID" value="NZ_VBRA02000009.1"/>
</dbReference>
<dbReference type="EMBL" id="VBRA02000009">
    <property type="protein sequence ID" value="MBP3059411.1"/>
    <property type="molecule type" value="Genomic_DNA"/>
</dbReference>
<evidence type="ECO:0000256" key="3">
    <source>
        <dbReference type="ARBA" id="ARBA00023274"/>
    </source>
</evidence>
<evidence type="ECO:0000313" key="7">
    <source>
        <dbReference type="Proteomes" id="UP001192346"/>
    </source>
</evidence>
<dbReference type="SUPFAM" id="SSF46561">
    <property type="entry name" value="Ribosomal protein L29 (L29p)"/>
    <property type="match status" value="1"/>
</dbReference>
<name>A0ABS5BJ67_9MOLU</name>
<accession>A0ABS5BJ67</accession>
<dbReference type="GO" id="GO:0005840">
    <property type="term" value="C:ribosome"/>
    <property type="evidence" value="ECO:0007669"/>
    <property type="project" value="UniProtKB-KW"/>
</dbReference>
<dbReference type="Proteomes" id="UP001192346">
    <property type="component" value="Unassembled WGS sequence"/>
</dbReference>
<dbReference type="CDD" id="cd00427">
    <property type="entry name" value="Ribosomal_L29_HIP"/>
    <property type="match status" value="1"/>
</dbReference>
<sequence length="64" mass="7607">MNIKEIQKMTLSELEKKILFLKKELFHVKLKIDLSQAKDTSLIRKIRKNIARIKTVINQKSNKE</sequence>
<keyword evidence="7" id="KW-1185">Reference proteome</keyword>
<keyword evidence="2 5" id="KW-0689">Ribosomal protein</keyword>
<organism evidence="6 7">
    <name type="scientific">Texas Phoenix palm phytoplasma</name>
    <dbReference type="NCBI Taxonomy" id="176709"/>
    <lineage>
        <taxon>Bacteria</taxon>
        <taxon>Bacillati</taxon>
        <taxon>Mycoplasmatota</taxon>
        <taxon>Mollicutes</taxon>
        <taxon>Acholeplasmatales</taxon>
        <taxon>Acholeplasmataceae</taxon>
        <taxon>Candidatus Phytoplasma</taxon>
        <taxon>16SrIV (Coconut lethal yellows group)</taxon>
    </lineage>
</organism>
<keyword evidence="3 5" id="KW-0687">Ribonucleoprotein</keyword>
<evidence type="ECO:0000256" key="1">
    <source>
        <dbReference type="ARBA" id="ARBA00009254"/>
    </source>
</evidence>
<dbReference type="NCBIfam" id="TIGR00012">
    <property type="entry name" value="L29"/>
    <property type="match status" value="1"/>
</dbReference>
<protein>
    <recommendedName>
        <fullName evidence="4 5">Large ribosomal subunit protein uL29</fullName>
    </recommendedName>
</protein>
<evidence type="ECO:0000256" key="2">
    <source>
        <dbReference type="ARBA" id="ARBA00022980"/>
    </source>
</evidence>
<proteinExistence type="inferred from homology"/>
<evidence type="ECO:0000256" key="4">
    <source>
        <dbReference type="ARBA" id="ARBA00035204"/>
    </source>
</evidence>
<comment type="similarity">
    <text evidence="1 5">Belongs to the universal ribosomal protein uL29 family.</text>
</comment>
<evidence type="ECO:0000256" key="5">
    <source>
        <dbReference type="HAMAP-Rule" id="MF_00374"/>
    </source>
</evidence>
<dbReference type="Pfam" id="PF00831">
    <property type="entry name" value="Ribosomal_L29"/>
    <property type="match status" value="1"/>
</dbReference>